<geneLocation type="plasmid" evidence="2">
    <name>unnamed3</name>
</geneLocation>
<keyword evidence="3" id="KW-0614">Plasmid</keyword>
<dbReference type="OrthoDB" id="8020366at2"/>
<dbReference type="EMBL" id="CP016620">
    <property type="protein sequence ID" value="ANY84905.1"/>
    <property type="molecule type" value="Genomic_DNA"/>
</dbReference>
<dbReference type="KEGG" id="moc:BB934_35630"/>
<geneLocation type="plasmid" evidence="3">
    <name>unnamed4</name>
</geneLocation>
<sequence>MPRYFFHTLIDDRLIWDAAGQELPSLLSLEDRELTLAVWSEVFDRQGRVSRSFVITDEIGKVLFVTSR</sequence>
<dbReference type="EMBL" id="CP016618">
    <property type="protein sequence ID" value="ANY83589.1"/>
    <property type="molecule type" value="Genomic_DNA"/>
</dbReference>
<proteinExistence type="predicted"/>
<gene>
    <name evidence="2" type="ORF">BB934_35630</name>
    <name evidence="3" type="ORF">BB934_42485</name>
</gene>
<protein>
    <recommendedName>
        <fullName evidence="1">DUF6894 domain-containing protein</fullName>
    </recommendedName>
</protein>
<dbReference type="InterPro" id="IPR054189">
    <property type="entry name" value="DUF6894"/>
</dbReference>
<evidence type="ECO:0000259" key="1">
    <source>
        <dbReference type="Pfam" id="PF21834"/>
    </source>
</evidence>
<dbReference type="Pfam" id="PF21834">
    <property type="entry name" value="DUF6894"/>
    <property type="match status" value="1"/>
</dbReference>
<reference evidence="3" key="1">
    <citation type="submission" date="2016-07" db="EMBL/GenBank/DDBJ databases">
        <title>Microvirga ossetica sp. nov. a new species of rhizobia isolated from root nodules of the legume species Vicia alpestris Steven originated from North Ossetia region in the Caucasus.</title>
        <authorList>
            <person name="Safronova V.I."/>
            <person name="Kuznetsova I.G."/>
            <person name="Sazanova A.L."/>
            <person name="Belimov A."/>
            <person name="Andronov E."/>
            <person name="Osledkin Y.S."/>
            <person name="Onishchuk O.P."/>
            <person name="Kurchak O.N."/>
            <person name="Shaposhnikov A.I."/>
            <person name="Willems A."/>
            <person name="Tikhonovich I.A."/>
        </authorList>
    </citation>
    <scope>NUCLEOTIDE SEQUENCE [LARGE SCALE GENOMIC DNA]</scope>
    <source>
        <strain evidence="3">V5/3M</strain>
        <plasmid evidence="2">unnamed3</plasmid>
        <plasmid evidence="3">unnamed4</plasmid>
    </source>
</reference>
<accession>A0A1B2EY49</accession>
<name>A0A1B2EY49_9HYPH</name>
<dbReference type="KEGG" id="moc:BB934_42485"/>
<dbReference type="RefSeq" id="WP_099514582.1">
    <property type="nucleotide sequence ID" value="NZ_CP016618.1"/>
</dbReference>
<evidence type="ECO:0000313" key="3">
    <source>
        <dbReference type="EMBL" id="ANY84905.1"/>
    </source>
</evidence>
<dbReference type="AlphaFoldDB" id="A0A1B2EY49"/>
<organism evidence="3">
    <name type="scientific">Microvirga ossetica</name>
    <dbReference type="NCBI Taxonomy" id="1882682"/>
    <lineage>
        <taxon>Bacteria</taxon>
        <taxon>Pseudomonadati</taxon>
        <taxon>Pseudomonadota</taxon>
        <taxon>Alphaproteobacteria</taxon>
        <taxon>Hyphomicrobiales</taxon>
        <taxon>Methylobacteriaceae</taxon>
        <taxon>Microvirga</taxon>
    </lineage>
</organism>
<feature type="domain" description="DUF6894" evidence="1">
    <location>
        <begin position="3"/>
        <end position="65"/>
    </location>
</feature>
<evidence type="ECO:0000313" key="2">
    <source>
        <dbReference type="EMBL" id="ANY83589.1"/>
    </source>
</evidence>